<dbReference type="InterPro" id="IPR015424">
    <property type="entry name" value="PyrdxlP-dep_Trfase"/>
</dbReference>
<evidence type="ECO:0000256" key="3">
    <source>
        <dbReference type="ARBA" id="ARBA00022576"/>
    </source>
</evidence>
<reference evidence="11" key="1">
    <citation type="submission" date="2020-07" db="EMBL/GenBank/DDBJ databases">
        <title>A long reads based de novo assembly of the rainbow trout Arlee double haploid line genome.</title>
        <authorList>
            <person name="Gao G."/>
            <person name="Palti Y."/>
        </authorList>
    </citation>
    <scope>NUCLEOTIDE SEQUENCE [LARGE SCALE GENOMIC DNA]</scope>
</reference>
<evidence type="ECO:0000256" key="8">
    <source>
        <dbReference type="ARBA" id="ARBA00026106"/>
    </source>
</evidence>
<comment type="pathway">
    <text evidence="6">Amino-acid degradation; L-alanine degradation via transaminase pathway; pyruvate from L-alanine: step 1/1.</text>
</comment>
<dbReference type="PANTHER" id="PTHR11751:SF469">
    <property type="entry name" value="ALANINE TRANSAMINASE"/>
    <property type="match status" value="1"/>
</dbReference>
<evidence type="ECO:0000256" key="2">
    <source>
        <dbReference type="ARBA" id="ARBA00011738"/>
    </source>
</evidence>
<dbReference type="SUPFAM" id="SSF53383">
    <property type="entry name" value="PLP-dependent transferases"/>
    <property type="match status" value="1"/>
</dbReference>
<dbReference type="GO" id="GO:0030170">
    <property type="term" value="F:pyridoxal phosphate binding"/>
    <property type="evidence" value="ECO:0007669"/>
    <property type="project" value="InterPro"/>
</dbReference>
<dbReference type="Gene3D" id="3.90.1150.10">
    <property type="entry name" value="Aspartate Aminotransferase, domain 1"/>
    <property type="match status" value="1"/>
</dbReference>
<dbReference type="InterPro" id="IPR045088">
    <property type="entry name" value="ALAT1/2-like"/>
</dbReference>
<dbReference type="Proteomes" id="UP000694395">
    <property type="component" value="Chromosome 8"/>
</dbReference>
<evidence type="ECO:0000256" key="6">
    <source>
        <dbReference type="ARBA" id="ARBA00025708"/>
    </source>
</evidence>
<dbReference type="InterPro" id="IPR015422">
    <property type="entry name" value="PyrdxlP-dep_Trfase_small"/>
</dbReference>
<evidence type="ECO:0000256" key="1">
    <source>
        <dbReference type="ARBA" id="ARBA00001933"/>
    </source>
</evidence>
<evidence type="ECO:0000256" key="4">
    <source>
        <dbReference type="ARBA" id="ARBA00022679"/>
    </source>
</evidence>
<evidence type="ECO:0000313" key="12">
    <source>
        <dbReference type="Proteomes" id="UP000694395"/>
    </source>
</evidence>
<dbReference type="Gene3D" id="3.40.640.10">
    <property type="entry name" value="Type I PLP-dependent aspartate aminotransferase-like (Major domain)"/>
    <property type="match status" value="1"/>
</dbReference>
<dbReference type="AlphaFoldDB" id="A0A8C7NLY0"/>
<evidence type="ECO:0000259" key="10">
    <source>
        <dbReference type="Pfam" id="PF00155"/>
    </source>
</evidence>
<name>A0A8C7NLY0_ONCMY</name>
<evidence type="ECO:0000256" key="5">
    <source>
        <dbReference type="ARBA" id="ARBA00022898"/>
    </source>
</evidence>
<comment type="catalytic activity">
    <reaction evidence="9">
        <text>L-alanine + 2-oxoglutarate = pyruvate + L-glutamate</text>
        <dbReference type="Rhea" id="RHEA:19453"/>
        <dbReference type="ChEBI" id="CHEBI:15361"/>
        <dbReference type="ChEBI" id="CHEBI:16810"/>
        <dbReference type="ChEBI" id="CHEBI:29985"/>
        <dbReference type="ChEBI" id="CHEBI:57972"/>
        <dbReference type="EC" id="2.6.1.2"/>
    </reaction>
</comment>
<organism evidence="11 12">
    <name type="scientific">Oncorhynchus mykiss</name>
    <name type="common">Rainbow trout</name>
    <name type="synonym">Salmo gairdneri</name>
    <dbReference type="NCBI Taxonomy" id="8022"/>
    <lineage>
        <taxon>Eukaryota</taxon>
        <taxon>Metazoa</taxon>
        <taxon>Chordata</taxon>
        <taxon>Craniata</taxon>
        <taxon>Vertebrata</taxon>
        <taxon>Euteleostomi</taxon>
        <taxon>Actinopterygii</taxon>
        <taxon>Neopterygii</taxon>
        <taxon>Teleostei</taxon>
        <taxon>Protacanthopterygii</taxon>
        <taxon>Salmoniformes</taxon>
        <taxon>Salmonidae</taxon>
        <taxon>Salmoninae</taxon>
        <taxon>Oncorhynchus</taxon>
    </lineage>
</organism>
<reference evidence="11" key="2">
    <citation type="submission" date="2025-08" db="UniProtKB">
        <authorList>
            <consortium name="Ensembl"/>
        </authorList>
    </citation>
    <scope>IDENTIFICATION</scope>
</reference>
<proteinExistence type="inferred from homology"/>
<feature type="domain" description="Aminotransferase class I/classII large" evidence="10">
    <location>
        <begin position="26"/>
        <end position="329"/>
    </location>
</feature>
<dbReference type="FunFam" id="3.40.640.10:FF:000129">
    <property type="entry name" value="Alanine aminotransferase 2"/>
    <property type="match status" value="1"/>
</dbReference>
<dbReference type="InterPro" id="IPR015421">
    <property type="entry name" value="PyrdxlP-dep_Trfase_major"/>
</dbReference>
<dbReference type="PANTHER" id="PTHR11751">
    <property type="entry name" value="ALANINE AMINOTRANSFERASE"/>
    <property type="match status" value="1"/>
</dbReference>
<dbReference type="Ensembl" id="ENSOMYT00000010595.2">
    <property type="protein sequence ID" value="ENSOMYP00000009567.2"/>
    <property type="gene ID" value="ENSOMYG00000004839.2"/>
</dbReference>
<dbReference type="GO" id="GO:0042853">
    <property type="term" value="P:L-alanine catabolic process"/>
    <property type="evidence" value="ECO:0007669"/>
    <property type="project" value="UniProtKB-UniPathway"/>
</dbReference>
<keyword evidence="12" id="KW-1185">Reference proteome</keyword>
<dbReference type="CDD" id="cd00609">
    <property type="entry name" value="AAT_like"/>
    <property type="match status" value="1"/>
</dbReference>
<dbReference type="EC" id="2.6.1.2" evidence="8"/>
<comment type="subunit">
    <text evidence="2">Homodimer.</text>
</comment>
<evidence type="ECO:0000313" key="11">
    <source>
        <dbReference type="Ensembl" id="ENSOMYP00000009567.2"/>
    </source>
</evidence>
<keyword evidence="5" id="KW-0663">Pyridoxal phosphate</keyword>
<keyword evidence="4" id="KW-0808">Transferase</keyword>
<protein>
    <recommendedName>
        <fullName evidence="8">alanine transaminase</fullName>
        <ecNumber evidence="8">2.6.1.2</ecNumber>
    </recommendedName>
</protein>
<dbReference type="GeneTree" id="ENSGT00940000155265"/>
<comment type="similarity">
    <text evidence="7">Belongs to the class-I pyridoxal-phosphate-dependent aminotransferase family. Alanine aminotransferase subfamily.</text>
</comment>
<dbReference type="UniPathway" id="UPA00528">
    <property type="reaction ID" value="UER00586"/>
</dbReference>
<comment type="cofactor">
    <cofactor evidence="1">
        <name>pyridoxal 5'-phosphate</name>
        <dbReference type="ChEBI" id="CHEBI:597326"/>
    </cofactor>
</comment>
<dbReference type="GO" id="GO:0004021">
    <property type="term" value="F:L-alanine:2-oxoglutarate aminotransferase activity"/>
    <property type="evidence" value="ECO:0007669"/>
    <property type="project" value="UniProtKB-EC"/>
</dbReference>
<evidence type="ECO:0000256" key="9">
    <source>
        <dbReference type="ARBA" id="ARBA00047412"/>
    </source>
</evidence>
<dbReference type="InterPro" id="IPR004839">
    <property type="entry name" value="Aminotransferase_I/II_large"/>
</dbReference>
<accession>A0A8C7NLY0</accession>
<reference evidence="11" key="3">
    <citation type="submission" date="2025-09" db="UniProtKB">
        <authorList>
            <consortium name="Ensembl"/>
        </authorList>
    </citation>
    <scope>IDENTIFICATION</scope>
</reference>
<dbReference type="FunFam" id="3.90.1150.10:FF:000345">
    <property type="entry name" value="Alanine aminotransferase 2"/>
    <property type="match status" value="1"/>
</dbReference>
<evidence type="ECO:0000256" key="7">
    <source>
        <dbReference type="ARBA" id="ARBA00025785"/>
    </source>
</evidence>
<gene>
    <name evidence="11" type="primary">LOC110530971</name>
</gene>
<keyword evidence="3" id="KW-0032">Aminotransferase</keyword>
<dbReference type="Pfam" id="PF00155">
    <property type="entry name" value="Aminotran_1_2"/>
    <property type="match status" value="1"/>
</dbReference>
<sequence length="341" mass="38025">MTSGSQRSLMLVLKLLDHNQASLPTGVLTAVPAYSSFKMMLQWLGAAIVPYYLDEEQGWAMEVEELRRALQASKGVCNTVALYVINPGNPTGHVQSRKCIEKVIRFAAEERLFLMADEVYQESVFGEGSEFFSYKKVLSEMGPHLSHTVELASFHSASKGFMGECGLRGGYVELVNLDPAVMKYAYTIFSTDICAPVTGQLALELMANPPRPGDPSYPVYAQETQSIRAMLVHNMNWVPEFLNNIPGISCQPMMGGAFVFPRLYLPQAAIEKAKVVGLQPDLWYCKRLLEEAGVCVGPGCEYGQKEGTHHIRLCVMTPVETMEEVLKRLKNFHLHFLKEFS</sequence>